<evidence type="ECO:0000256" key="1">
    <source>
        <dbReference type="SAM" id="SignalP"/>
    </source>
</evidence>
<dbReference type="Gene3D" id="3.40.190.10">
    <property type="entry name" value="Periplasmic binding protein-like II"/>
    <property type="match status" value="1"/>
</dbReference>
<proteinExistence type="predicted"/>
<feature type="chain" id="PRO_5036919469" evidence="1">
    <location>
        <begin position="24"/>
        <end position="431"/>
    </location>
</feature>
<evidence type="ECO:0000313" key="3">
    <source>
        <dbReference type="Proteomes" id="UP000638263"/>
    </source>
</evidence>
<dbReference type="CDD" id="cd14748">
    <property type="entry name" value="PBP2_UgpB"/>
    <property type="match status" value="1"/>
</dbReference>
<feature type="signal peptide" evidence="1">
    <location>
        <begin position="1"/>
        <end position="23"/>
    </location>
</feature>
<dbReference type="PROSITE" id="PS51257">
    <property type="entry name" value="PROKAR_LIPOPROTEIN"/>
    <property type="match status" value="1"/>
</dbReference>
<dbReference type="RefSeq" id="WP_063000950.1">
    <property type="nucleotide sequence ID" value="NZ_BMMH01000041.1"/>
</dbReference>
<dbReference type="InterPro" id="IPR006059">
    <property type="entry name" value="SBP"/>
</dbReference>
<dbReference type="EMBL" id="BMMH01000041">
    <property type="protein sequence ID" value="GGL45931.1"/>
    <property type="molecule type" value="Genomic_DNA"/>
</dbReference>
<protein>
    <submittedName>
        <fullName evidence="2">ABC transporter substrate-binding protein</fullName>
    </submittedName>
</protein>
<evidence type="ECO:0000313" key="2">
    <source>
        <dbReference type="EMBL" id="GGL45931.1"/>
    </source>
</evidence>
<dbReference type="Proteomes" id="UP000638263">
    <property type="component" value="Unassembled WGS sequence"/>
</dbReference>
<dbReference type="SUPFAM" id="SSF53850">
    <property type="entry name" value="Periplasmic binding protein-like II"/>
    <property type="match status" value="1"/>
</dbReference>
<dbReference type="AlphaFoldDB" id="A0A917W016"/>
<dbReference type="PANTHER" id="PTHR43649">
    <property type="entry name" value="ARABINOSE-BINDING PROTEIN-RELATED"/>
    <property type="match status" value="1"/>
</dbReference>
<dbReference type="Pfam" id="PF01547">
    <property type="entry name" value="SBP_bac_1"/>
    <property type="match status" value="1"/>
</dbReference>
<gene>
    <name evidence="2" type="ORF">GCM10011588_70890</name>
</gene>
<accession>A0A917W016</accession>
<dbReference type="InterPro" id="IPR050490">
    <property type="entry name" value="Bact_solute-bd_prot1"/>
</dbReference>
<sequence length="431" mass="44621">MKRSRSISAFAALAALGLLSACAAPTDVGSTGSITITFSSYTYGTQGAAAEGTQALLDAFAAQHPDVTVVPQAVPTADVLTKAKADVVAGDAPDVVQLGYSKMAEAFHTLPVQSIEQIAGDDWASHVEGINAALVQTGERDGSIAALPFTNSVPTVFYNADLFRAAGLDPDEPPTSIDEVREAAEAIVSTGHNGVYFGIADPSKSDYVTQSVINSAGGAIVSDSGEVTVDSAEAIEGLSAVQALTTDGLQPAVGLEDALANFSSGDLGMLVASTAVAGNLQTAAEGAFELRTTGFPSFSDGPARPTFSGAGLIVLSSDSAEQQAAWEFVKFLTSAEGYSIVTEQIGYLPLRADLVDDPDYLQGYFEENQLLVPPLEQLADVAPYLAFPGEDANQAVVLLQDDAVEPIVLRGADPKDTLTQVGDRIRELTAQ</sequence>
<dbReference type="PANTHER" id="PTHR43649:SF30">
    <property type="entry name" value="ABC TRANSPORTER SUBSTRATE-BINDING PROTEIN"/>
    <property type="match status" value="1"/>
</dbReference>
<organism evidence="2 3">
    <name type="scientific">Nocardia jinanensis</name>
    <dbReference type="NCBI Taxonomy" id="382504"/>
    <lineage>
        <taxon>Bacteria</taxon>
        <taxon>Bacillati</taxon>
        <taxon>Actinomycetota</taxon>
        <taxon>Actinomycetes</taxon>
        <taxon>Mycobacteriales</taxon>
        <taxon>Nocardiaceae</taxon>
        <taxon>Nocardia</taxon>
    </lineage>
</organism>
<reference evidence="2" key="1">
    <citation type="journal article" date="2014" name="Int. J. Syst. Evol. Microbiol.">
        <title>Complete genome sequence of Corynebacterium casei LMG S-19264T (=DSM 44701T), isolated from a smear-ripened cheese.</title>
        <authorList>
            <consortium name="US DOE Joint Genome Institute (JGI-PGF)"/>
            <person name="Walter F."/>
            <person name="Albersmeier A."/>
            <person name="Kalinowski J."/>
            <person name="Ruckert C."/>
        </authorList>
    </citation>
    <scope>NUCLEOTIDE SEQUENCE</scope>
    <source>
        <strain evidence="2">CGMCC 4.3508</strain>
    </source>
</reference>
<comment type="caution">
    <text evidence="2">The sequence shown here is derived from an EMBL/GenBank/DDBJ whole genome shotgun (WGS) entry which is preliminary data.</text>
</comment>
<keyword evidence="1" id="KW-0732">Signal</keyword>
<keyword evidence="3" id="KW-1185">Reference proteome</keyword>
<name>A0A917W016_9NOCA</name>
<reference evidence="2" key="2">
    <citation type="submission" date="2020-09" db="EMBL/GenBank/DDBJ databases">
        <authorList>
            <person name="Sun Q."/>
            <person name="Zhou Y."/>
        </authorList>
    </citation>
    <scope>NUCLEOTIDE SEQUENCE</scope>
    <source>
        <strain evidence="2">CGMCC 4.3508</strain>
    </source>
</reference>